<feature type="region of interest" description="Disordered" evidence="8">
    <location>
        <begin position="184"/>
        <end position="283"/>
    </location>
</feature>
<gene>
    <name evidence="10" type="ORF">GMORB2_5196</name>
</gene>
<evidence type="ECO:0000259" key="9">
    <source>
        <dbReference type="PROSITE" id="PS51645"/>
    </source>
</evidence>
<feature type="compositionally biased region" description="Low complexity" evidence="8">
    <location>
        <begin position="29"/>
        <end position="41"/>
    </location>
</feature>
<keyword evidence="2 5" id="KW-0285">Flavoprotein</keyword>
<comment type="similarity">
    <text evidence="1 7">Belongs to the DNA photolyase class-1 family.</text>
</comment>
<dbReference type="EMBL" id="JAANYQ010000004">
    <property type="protein sequence ID" value="KAF4124530.1"/>
    <property type="molecule type" value="Genomic_DNA"/>
</dbReference>
<feature type="binding site" evidence="5">
    <location>
        <begin position="490"/>
        <end position="492"/>
    </location>
    <ligand>
        <name>FAD</name>
        <dbReference type="ChEBI" id="CHEBI:57692"/>
    </ligand>
</feature>
<evidence type="ECO:0000313" key="10">
    <source>
        <dbReference type="EMBL" id="KAF4124530.1"/>
    </source>
</evidence>
<keyword evidence="3 5" id="KW-0274">FAD</keyword>
<keyword evidence="11" id="KW-1185">Reference proteome</keyword>
<evidence type="ECO:0000256" key="1">
    <source>
        <dbReference type="ARBA" id="ARBA00005862"/>
    </source>
</evidence>
<evidence type="ECO:0000256" key="2">
    <source>
        <dbReference type="ARBA" id="ARBA00022630"/>
    </source>
</evidence>
<comment type="function">
    <text evidence="7">May have a photoreceptor function.</text>
</comment>
<feature type="compositionally biased region" description="Gly residues" evidence="8">
    <location>
        <begin position="600"/>
        <end position="620"/>
    </location>
</feature>
<dbReference type="NCBIfam" id="TIGR02765">
    <property type="entry name" value="crypto_DASH"/>
    <property type="match status" value="1"/>
</dbReference>
<dbReference type="AlphaFoldDB" id="A0A9P4YX89"/>
<sequence length="780" mass="85126">MDGDKVLIYLLRRDLRTSDNPILHHLETSSPSSSSPSSPAAADDERHHRGFTHLLPVYVFLPNQIEVSGLVRPGKQSPYPPAVSAIAKFWRCGPHRARFLAQSVWDLKDNLEELGSGLAIRTGDFGTVVKSILGALGGATAEVWMTEELSHEEKLDQDAVASACQAAGITFKLWPDEKYFVDDRDTGLQTPSELPDVYTSYRKSQEPLRKRPRSALPRPEKSSLPPFPDSLSADSESPFVEPRSLEDLRARLLTPLRNPPPNTPPIPETEPEEDGGDAAPDRILQGGETRALNRLEYLINSGAIKTYKDTRNGLLGPTFSTKLSAFLAFGCISARQIHHHLVGYEDGTDARYESADGYGQGENEGSEAVRLELLWRDYMRLCTAKFGRRLFRRSGFRHKGAASLDKEWKTADASTAQIGQVPNPDEVGKIVARILAGTTGIGLIDASQRELLHTGYTSNRARQNVASFLAKHLGIDWRYGAEWYEMMLVDYDVSSNWSNWQYVAGVGNDPRGDARIFNPIKQAFDYDKDGTYVRTWVPEVKGLDKLENVFQLCTASAADLERCGLTDSVMATDPVFRIEFTVDRKPKTSNKMSTRRRGGRGGGGGGSLNSNGGNGRGATTGHGRTELAAAYGRPGGVVADGNRRSMPPLEQPSVYRPTIQATSGPPPPIHPAAAIPPGAAFAMPAFSPGPASPYHAPQQYGHHPPWYGHHAAYQPNPTPNPGWGVYGDYRAARTGGPVLPGGEMVNVAVNHGGMHRGPLPGYPLSPPPYYYSHHNMGSGI</sequence>
<dbReference type="PROSITE" id="PS51645">
    <property type="entry name" value="PHR_CRY_ALPHA_BETA"/>
    <property type="match status" value="1"/>
</dbReference>
<dbReference type="GeneID" id="55971424"/>
<evidence type="ECO:0000313" key="11">
    <source>
        <dbReference type="Proteomes" id="UP000749293"/>
    </source>
</evidence>
<dbReference type="RefSeq" id="XP_035323182.1">
    <property type="nucleotide sequence ID" value="XM_035467170.1"/>
</dbReference>
<feature type="domain" description="Photolyase/cryptochrome alpha/beta" evidence="9">
    <location>
        <begin position="5"/>
        <end position="179"/>
    </location>
</feature>
<proteinExistence type="inferred from homology"/>
<dbReference type="Gene3D" id="1.10.579.10">
    <property type="entry name" value="DNA Cyclobutane Dipyrimidine Photolyase, subunit A, domain 3"/>
    <property type="match status" value="1"/>
</dbReference>
<evidence type="ECO:0000256" key="7">
    <source>
        <dbReference type="RuleBase" id="RU367151"/>
    </source>
</evidence>
<evidence type="ECO:0000256" key="6">
    <source>
        <dbReference type="PIRSR" id="PIRSR602081-2"/>
    </source>
</evidence>
<dbReference type="Pfam" id="PF00875">
    <property type="entry name" value="DNA_photolyase"/>
    <property type="match status" value="1"/>
</dbReference>
<feature type="region of interest" description="Disordered" evidence="8">
    <location>
        <begin position="22"/>
        <end position="45"/>
    </location>
</feature>
<comment type="cofactor">
    <cofactor evidence="7">
        <name>(6R)-5,10-methylene-5,6,7,8-tetrahydrofolate</name>
        <dbReference type="ChEBI" id="CHEBI:15636"/>
    </cofactor>
    <text evidence="7">Binds 1 5,10-methenyltetrahydrofolate (MTHF) per subunit.</text>
</comment>
<comment type="caution">
    <text evidence="10">The sequence shown here is derived from an EMBL/GenBank/DDBJ whole genome shotgun (WGS) entry which is preliminary data.</text>
</comment>
<dbReference type="SUPFAM" id="SSF52425">
    <property type="entry name" value="Cryptochrome/photolyase, N-terminal domain"/>
    <property type="match status" value="1"/>
</dbReference>
<feature type="compositionally biased region" description="Pro residues" evidence="8">
    <location>
        <begin position="257"/>
        <end position="268"/>
    </location>
</feature>
<evidence type="ECO:0000256" key="4">
    <source>
        <dbReference type="ARBA" id="ARBA00022991"/>
    </source>
</evidence>
<dbReference type="InterPro" id="IPR002081">
    <property type="entry name" value="Cryptochrome/DNA_photolyase_1"/>
</dbReference>
<reference evidence="10" key="1">
    <citation type="submission" date="2020-03" db="EMBL/GenBank/DDBJ databases">
        <title>Site-based positive gene gene selection in Geosmithia morbida across the United States reveals a broad range of putative effectors and factors for local host and environmental adapation.</title>
        <authorList>
            <person name="Onufrak A."/>
            <person name="Murdoch R.W."/>
            <person name="Gazis R."/>
            <person name="Huff M."/>
            <person name="Staton M."/>
            <person name="Klingeman W."/>
            <person name="Hadziabdic D."/>
        </authorList>
    </citation>
    <scope>NUCLEOTIDE SEQUENCE</scope>
    <source>
        <strain evidence="10">1262</strain>
    </source>
</reference>
<comment type="cofactor">
    <cofactor evidence="5 7">
        <name>FAD</name>
        <dbReference type="ChEBI" id="CHEBI:57692"/>
    </cofactor>
    <text evidence="5 7">Binds 1 FAD per subunit.</text>
</comment>
<protein>
    <recommendedName>
        <fullName evidence="7">Cryptochrome DASH</fullName>
    </recommendedName>
</protein>
<dbReference type="PRINTS" id="PR00147">
    <property type="entry name" value="DNAPHOTLYASE"/>
</dbReference>
<dbReference type="OrthoDB" id="435881at2759"/>
<feature type="site" description="Electron transfer via tryptophanyl radical" evidence="6">
    <location>
        <position position="477"/>
    </location>
</feature>
<dbReference type="InterPro" id="IPR036134">
    <property type="entry name" value="Crypto/Photolyase_FAD-like_sf"/>
</dbReference>
<dbReference type="Proteomes" id="UP000749293">
    <property type="component" value="Unassembled WGS sequence"/>
</dbReference>
<dbReference type="GO" id="GO:0071949">
    <property type="term" value="F:FAD binding"/>
    <property type="evidence" value="ECO:0007669"/>
    <property type="project" value="TreeGrafter"/>
</dbReference>
<evidence type="ECO:0000256" key="3">
    <source>
        <dbReference type="ARBA" id="ARBA00022827"/>
    </source>
</evidence>
<feature type="binding site" evidence="5">
    <location>
        <position position="307"/>
    </location>
    <ligand>
        <name>FAD</name>
        <dbReference type="ChEBI" id="CHEBI:57692"/>
    </ligand>
</feature>
<dbReference type="Gene3D" id="3.40.50.620">
    <property type="entry name" value="HUPs"/>
    <property type="match status" value="1"/>
</dbReference>
<name>A0A9P4YX89_9HYPO</name>
<dbReference type="InterPro" id="IPR036155">
    <property type="entry name" value="Crypto/Photolyase_N_sf"/>
</dbReference>
<dbReference type="InterPro" id="IPR014133">
    <property type="entry name" value="Cry_DASH"/>
</dbReference>
<dbReference type="Gene3D" id="1.25.40.80">
    <property type="match status" value="1"/>
</dbReference>
<dbReference type="InterPro" id="IPR014729">
    <property type="entry name" value="Rossmann-like_a/b/a_fold"/>
</dbReference>
<dbReference type="PANTHER" id="PTHR11455">
    <property type="entry name" value="CRYPTOCHROME"/>
    <property type="match status" value="1"/>
</dbReference>
<dbReference type="GO" id="GO:0003684">
    <property type="term" value="F:damaged DNA binding"/>
    <property type="evidence" value="ECO:0007669"/>
    <property type="project" value="TreeGrafter"/>
</dbReference>
<organism evidence="10 11">
    <name type="scientific">Geosmithia morbida</name>
    <dbReference type="NCBI Taxonomy" id="1094350"/>
    <lineage>
        <taxon>Eukaryota</taxon>
        <taxon>Fungi</taxon>
        <taxon>Dikarya</taxon>
        <taxon>Ascomycota</taxon>
        <taxon>Pezizomycotina</taxon>
        <taxon>Sordariomycetes</taxon>
        <taxon>Hypocreomycetidae</taxon>
        <taxon>Hypocreales</taxon>
        <taxon>Bionectriaceae</taxon>
        <taxon>Geosmithia</taxon>
    </lineage>
</organism>
<feature type="site" description="Electron transfer via tryptophanyl radical" evidence="6">
    <location>
        <position position="500"/>
    </location>
</feature>
<dbReference type="InterPro" id="IPR006050">
    <property type="entry name" value="DNA_photolyase_N"/>
</dbReference>
<feature type="binding site" evidence="5">
    <location>
        <begin position="320"/>
        <end position="324"/>
    </location>
    <ligand>
        <name>FAD</name>
        <dbReference type="ChEBI" id="CHEBI:57692"/>
    </ligand>
</feature>
<feature type="region of interest" description="Disordered" evidence="8">
    <location>
        <begin position="586"/>
        <end position="622"/>
    </location>
</feature>
<keyword evidence="4 7" id="KW-0157">Chromophore</keyword>
<dbReference type="GO" id="GO:0000719">
    <property type="term" value="P:photoreactive repair"/>
    <property type="evidence" value="ECO:0007669"/>
    <property type="project" value="TreeGrafter"/>
</dbReference>
<feature type="site" description="Electron transfer via tryptophanyl radical" evidence="6">
    <location>
        <position position="408"/>
    </location>
</feature>
<dbReference type="Pfam" id="PF03441">
    <property type="entry name" value="FAD_binding_7"/>
    <property type="match status" value="1"/>
</dbReference>
<evidence type="ECO:0000256" key="5">
    <source>
        <dbReference type="PIRSR" id="PIRSR602081-1"/>
    </source>
</evidence>
<evidence type="ECO:0000256" key="8">
    <source>
        <dbReference type="SAM" id="MobiDB-lite"/>
    </source>
</evidence>
<dbReference type="GO" id="GO:0003904">
    <property type="term" value="F:deoxyribodipyrimidine photo-lyase activity"/>
    <property type="evidence" value="ECO:0007669"/>
    <property type="project" value="TreeGrafter"/>
</dbReference>
<dbReference type="InterPro" id="IPR005101">
    <property type="entry name" value="Cryptochr/Photolyase_FAD-bd"/>
</dbReference>
<dbReference type="SUPFAM" id="SSF48173">
    <property type="entry name" value="Cryptochrome/photolyase FAD-binding domain"/>
    <property type="match status" value="1"/>
</dbReference>
<dbReference type="PANTHER" id="PTHR11455:SF22">
    <property type="entry name" value="CRYPTOCHROME DASH"/>
    <property type="match status" value="1"/>
</dbReference>
<accession>A0A9P4YX89</accession>